<comment type="similarity">
    <text evidence="1">Belongs to the LysR transcriptional regulatory family.</text>
</comment>
<dbReference type="SUPFAM" id="SSF46785">
    <property type="entry name" value="Winged helix' DNA-binding domain"/>
    <property type="match status" value="1"/>
</dbReference>
<evidence type="ECO:0000256" key="2">
    <source>
        <dbReference type="ARBA" id="ARBA00023015"/>
    </source>
</evidence>
<dbReference type="PANTHER" id="PTHR30118">
    <property type="entry name" value="HTH-TYPE TRANSCRIPTIONAL REGULATOR LEUO-RELATED"/>
    <property type="match status" value="1"/>
</dbReference>
<dbReference type="SUPFAM" id="SSF53850">
    <property type="entry name" value="Periplasmic binding protein-like II"/>
    <property type="match status" value="1"/>
</dbReference>
<dbReference type="PROSITE" id="PS50931">
    <property type="entry name" value="HTH_LYSR"/>
    <property type="match status" value="1"/>
</dbReference>
<accession>A0A5E4YLW0</accession>
<name>A0A5E4YLW0_9BURK</name>
<protein>
    <submittedName>
        <fullName evidence="7">Nodulation protein D 2</fullName>
    </submittedName>
</protein>
<dbReference type="Pfam" id="PF00126">
    <property type="entry name" value="HTH_1"/>
    <property type="match status" value="1"/>
</dbReference>
<dbReference type="InterPro" id="IPR000847">
    <property type="entry name" value="LysR_HTH_N"/>
</dbReference>
<reference evidence="7 8" key="1">
    <citation type="submission" date="2019-08" db="EMBL/GenBank/DDBJ databases">
        <authorList>
            <person name="Peeters C."/>
        </authorList>
    </citation>
    <scope>NUCLEOTIDE SEQUENCE [LARGE SCALE GENOMIC DNA]</scope>
    <source>
        <strain evidence="7 8">LMG 31012</strain>
    </source>
</reference>
<evidence type="ECO:0000256" key="3">
    <source>
        <dbReference type="ARBA" id="ARBA00023125"/>
    </source>
</evidence>
<dbReference type="GO" id="GO:0003677">
    <property type="term" value="F:DNA binding"/>
    <property type="evidence" value="ECO:0007669"/>
    <property type="project" value="UniProtKB-KW"/>
</dbReference>
<evidence type="ECO:0000256" key="1">
    <source>
        <dbReference type="ARBA" id="ARBA00009437"/>
    </source>
</evidence>
<evidence type="ECO:0000313" key="7">
    <source>
        <dbReference type="EMBL" id="VVE49846.1"/>
    </source>
</evidence>
<dbReference type="EMBL" id="CABPSH010000023">
    <property type="protein sequence ID" value="VVE49846.1"/>
    <property type="molecule type" value="Genomic_DNA"/>
</dbReference>
<dbReference type="InterPro" id="IPR036388">
    <property type="entry name" value="WH-like_DNA-bd_sf"/>
</dbReference>
<feature type="compositionally biased region" description="Basic and acidic residues" evidence="5">
    <location>
        <begin position="304"/>
        <end position="316"/>
    </location>
</feature>
<keyword evidence="4" id="KW-0804">Transcription</keyword>
<dbReference type="OrthoDB" id="5495633at2"/>
<gene>
    <name evidence="7" type="primary">nodD2_3</name>
    <name evidence="7" type="ORF">PEP31012_04643</name>
</gene>
<dbReference type="InterPro" id="IPR050389">
    <property type="entry name" value="LysR-type_TF"/>
</dbReference>
<dbReference type="InterPro" id="IPR036390">
    <property type="entry name" value="WH_DNA-bd_sf"/>
</dbReference>
<dbReference type="PANTHER" id="PTHR30118:SF6">
    <property type="entry name" value="HTH-TYPE TRANSCRIPTIONAL REGULATOR LEUO"/>
    <property type="match status" value="1"/>
</dbReference>
<organism evidence="7 8">
    <name type="scientific">Pandoraea eparura</name>
    <dbReference type="NCBI Taxonomy" id="2508291"/>
    <lineage>
        <taxon>Bacteria</taxon>
        <taxon>Pseudomonadati</taxon>
        <taxon>Pseudomonadota</taxon>
        <taxon>Betaproteobacteria</taxon>
        <taxon>Burkholderiales</taxon>
        <taxon>Burkholderiaceae</taxon>
        <taxon>Pandoraea</taxon>
    </lineage>
</organism>
<dbReference type="Pfam" id="PF03466">
    <property type="entry name" value="LysR_substrate"/>
    <property type="match status" value="1"/>
</dbReference>
<evidence type="ECO:0000313" key="8">
    <source>
        <dbReference type="Proteomes" id="UP000400981"/>
    </source>
</evidence>
<proteinExistence type="inferred from homology"/>
<evidence type="ECO:0000256" key="5">
    <source>
        <dbReference type="SAM" id="MobiDB-lite"/>
    </source>
</evidence>
<dbReference type="RefSeq" id="WP_150591581.1">
    <property type="nucleotide sequence ID" value="NZ_CABPSH010000023.1"/>
</dbReference>
<dbReference type="GO" id="GO:0003700">
    <property type="term" value="F:DNA-binding transcription factor activity"/>
    <property type="evidence" value="ECO:0007669"/>
    <property type="project" value="InterPro"/>
</dbReference>
<dbReference type="Gene3D" id="3.40.190.10">
    <property type="entry name" value="Periplasmic binding protein-like II"/>
    <property type="match status" value="2"/>
</dbReference>
<dbReference type="Proteomes" id="UP000400981">
    <property type="component" value="Unassembled WGS sequence"/>
</dbReference>
<keyword evidence="8" id="KW-1185">Reference proteome</keyword>
<dbReference type="Gene3D" id="1.10.10.10">
    <property type="entry name" value="Winged helix-like DNA-binding domain superfamily/Winged helix DNA-binding domain"/>
    <property type="match status" value="1"/>
</dbReference>
<keyword evidence="2" id="KW-0805">Transcription regulation</keyword>
<evidence type="ECO:0000259" key="6">
    <source>
        <dbReference type="PROSITE" id="PS50931"/>
    </source>
</evidence>
<sequence length="334" mass="37776">MRFNKLDLNQLVVLDALLSTRSVSKSSERLFLSQPATSCALARLREYFEDDLLVSVGKTNALTPLGSSLIKPVRDVLLQVQTITRVRPSFDPSTSTRKFTIESSDYVINIFLSEVIRRASVLAPMMEFDLRSISPQTPDNLENGDAEILVIPHYATIQGHPKEELFEDKFSCLVCTNGIFKNNEELTVDEYFDANHISVEWGGGRRITFDTRVLSASNKHRKQTVVAPSFTLVPELLVGTNMIATLPHRLAVKIAKQFTLKLLPCPVDIPKFTEHVQWHKFRDNDPSVLWLRQLFQEVATSIKERDAESEKADVKRPAKVNNLQTGAAKKTRQR</sequence>
<dbReference type="AlphaFoldDB" id="A0A5E4YLW0"/>
<feature type="domain" description="HTH lysR-type" evidence="6">
    <location>
        <begin position="6"/>
        <end position="63"/>
    </location>
</feature>
<dbReference type="InterPro" id="IPR005119">
    <property type="entry name" value="LysR_subst-bd"/>
</dbReference>
<evidence type="ECO:0000256" key="4">
    <source>
        <dbReference type="ARBA" id="ARBA00023163"/>
    </source>
</evidence>
<keyword evidence="3" id="KW-0238">DNA-binding</keyword>
<feature type="region of interest" description="Disordered" evidence="5">
    <location>
        <begin position="304"/>
        <end position="334"/>
    </location>
</feature>